<sequence>MEIAEPAIRTLKKLQKSDSRRILDFLEDRVSRHPEPRKLAKPLSGMPDIWRFRVGDYRIITRIEDSRLTVLVVAIGHRREVYRQT</sequence>
<keyword evidence="2" id="KW-1277">Toxin-antitoxin system</keyword>
<name>A0A839AF70_9HYPH</name>
<protein>
    <submittedName>
        <fullName evidence="3">Type II toxin-antitoxin system RelE/ParE family toxin</fullName>
    </submittedName>
</protein>
<dbReference type="Pfam" id="PF05016">
    <property type="entry name" value="ParE_toxin"/>
    <property type="match status" value="1"/>
</dbReference>
<accession>A0A839AF70</accession>
<dbReference type="InterPro" id="IPR035093">
    <property type="entry name" value="RelE/ParE_toxin_dom_sf"/>
</dbReference>
<dbReference type="Proteomes" id="UP000541109">
    <property type="component" value="Unassembled WGS sequence"/>
</dbReference>
<dbReference type="EMBL" id="JACFXV010000053">
    <property type="protein sequence ID" value="MBA5777678.1"/>
    <property type="molecule type" value="Genomic_DNA"/>
</dbReference>
<dbReference type="PANTHER" id="PTHR35601">
    <property type="entry name" value="TOXIN RELE"/>
    <property type="match status" value="1"/>
</dbReference>
<dbReference type="Gene3D" id="3.30.2310.20">
    <property type="entry name" value="RelE-like"/>
    <property type="match status" value="1"/>
</dbReference>
<evidence type="ECO:0000313" key="4">
    <source>
        <dbReference type="Proteomes" id="UP000541109"/>
    </source>
</evidence>
<dbReference type="SUPFAM" id="SSF143011">
    <property type="entry name" value="RelE-like"/>
    <property type="match status" value="1"/>
</dbReference>
<dbReference type="PANTHER" id="PTHR35601:SF1">
    <property type="entry name" value="TOXIN RELE"/>
    <property type="match status" value="1"/>
</dbReference>
<evidence type="ECO:0000313" key="3">
    <source>
        <dbReference type="EMBL" id="MBA5777678.1"/>
    </source>
</evidence>
<gene>
    <name evidence="3" type="ORF">H2509_11140</name>
</gene>
<comment type="caution">
    <text evidence="3">The sequence shown here is derived from an EMBL/GenBank/DDBJ whole genome shotgun (WGS) entry which is preliminary data.</text>
</comment>
<dbReference type="InterPro" id="IPR007712">
    <property type="entry name" value="RelE/ParE_toxin"/>
</dbReference>
<proteinExistence type="inferred from homology"/>
<organism evidence="3 4">
    <name type="scientific">Stappia albiluteola</name>
    <dbReference type="NCBI Taxonomy" id="2758565"/>
    <lineage>
        <taxon>Bacteria</taxon>
        <taxon>Pseudomonadati</taxon>
        <taxon>Pseudomonadota</taxon>
        <taxon>Alphaproteobacteria</taxon>
        <taxon>Hyphomicrobiales</taxon>
        <taxon>Stappiaceae</taxon>
        <taxon>Stappia</taxon>
    </lineage>
</organism>
<dbReference type="AlphaFoldDB" id="A0A839AF70"/>
<comment type="similarity">
    <text evidence="1">Belongs to the RelE toxin family.</text>
</comment>
<reference evidence="3 4" key="1">
    <citation type="submission" date="2020-07" db="EMBL/GenBank/DDBJ databases">
        <title>Stappia sp., F7233, whole genome shotgun sequencing project.</title>
        <authorList>
            <person name="Jiang S."/>
            <person name="Liu Z.W."/>
            <person name="Du Z.J."/>
        </authorList>
    </citation>
    <scope>NUCLEOTIDE SEQUENCE [LARGE SCALE GENOMIC DNA]</scope>
    <source>
        <strain evidence="3 4">F7233</strain>
    </source>
</reference>
<evidence type="ECO:0000256" key="1">
    <source>
        <dbReference type="ARBA" id="ARBA00006226"/>
    </source>
</evidence>
<evidence type="ECO:0000256" key="2">
    <source>
        <dbReference type="ARBA" id="ARBA00022649"/>
    </source>
</evidence>
<keyword evidence="4" id="KW-1185">Reference proteome</keyword>